<name>A0AAP2VMQ5_PARDI</name>
<accession>A0AAP2VMQ5</accession>
<organism evidence="2 3">
    <name type="scientific">Parabacteroides distasonis</name>
    <dbReference type="NCBI Taxonomy" id="823"/>
    <lineage>
        <taxon>Bacteria</taxon>
        <taxon>Pseudomonadati</taxon>
        <taxon>Bacteroidota</taxon>
        <taxon>Bacteroidia</taxon>
        <taxon>Bacteroidales</taxon>
        <taxon>Tannerellaceae</taxon>
        <taxon>Parabacteroides</taxon>
    </lineage>
</organism>
<sequence length="75" mass="9032">IKDRDFGDKKCPYCSNRAALNGYNTLNDVKPELVPEWSANNTREIFEFSFMSNYRAWWTCENCSGDFQYEIRRRY</sequence>
<evidence type="ECO:0000259" key="1">
    <source>
        <dbReference type="Pfam" id="PF14311"/>
    </source>
</evidence>
<feature type="non-terminal residue" evidence="2">
    <location>
        <position position="1"/>
    </location>
</feature>
<reference evidence="2" key="1">
    <citation type="submission" date="2021-10" db="EMBL/GenBank/DDBJ databases">
        <title>Collection of gut derived symbiotic bacterial strains cultured from healthy donors.</title>
        <authorList>
            <person name="Lin H."/>
            <person name="Littmann E."/>
            <person name="Kohout C."/>
            <person name="Pamer E.G."/>
        </authorList>
    </citation>
    <scope>NUCLEOTIDE SEQUENCE</scope>
    <source>
        <strain evidence="2">DFI.2.94</strain>
    </source>
</reference>
<comment type="caution">
    <text evidence="2">The sequence shown here is derived from an EMBL/GenBank/DDBJ whole genome shotgun (WGS) entry which is preliminary data.</text>
</comment>
<dbReference type="Pfam" id="PF14311">
    <property type="entry name" value="DUF4379"/>
    <property type="match status" value="1"/>
</dbReference>
<feature type="domain" description="Treble clef zinc finger" evidence="1">
    <location>
        <begin position="33"/>
        <end position="74"/>
    </location>
</feature>
<dbReference type="AlphaFoldDB" id="A0AAP2VMQ5"/>
<dbReference type="Proteomes" id="UP001198806">
    <property type="component" value="Unassembled WGS sequence"/>
</dbReference>
<dbReference type="EMBL" id="JAJCNI010000223">
    <property type="protein sequence ID" value="MCB6520531.1"/>
    <property type="molecule type" value="Genomic_DNA"/>
</dbReference>
<dbReference type="InterPro" id="IPR025487">
    <property type="entry name" value="DUF4379"/>
</dbReference>
<protein>
    <submittedName>
        <fullName evidence="2">Zinc-ribbon domain-containing protein</fullName>
    </submittedName>
</protein>
<feature type="non-terminal residue" evidence="2">
    <location>
        <position position="75"/>
    </location>
</feature>
<evidence type="ECO:0000313" key="3">
    <source>
        <dbReference type="Proteomes" id="UP001198806"/>
    </source>
</evidence>
<evidence type="ECO:0000313" key="2">
    <source>
        <dbReference type="EMBL" id="MCB6520531.1"/>
    </source>
</evidence>
<gene>
    <name evidence="2" type="ORF">LI194_22410</name>
</gene>
<dbReference type="RefSeq" id="WP_227170107.1">
    <property type="nucleotide sequence ID" value="NZ_JAJCNI010000223.1"/>
</dbReference>
<proteinExistence type="predicted"/>